<protein>
    <recommendedName>
        <fullName evidence="2">Chorein N-terminal domain-containing protein</fullName>
    </recommendedName>
</protein>
<feature type="domain" description="Chorein N-terminal" evidence="2">
    <location>
        <begin position="7"/>
        <end position="211"/>
    </location>
</feature>
<dbReference type="InterPro" id="IPR026854">
    <property type="entry name" value="VPS13_N"/>
</dbReference>
<sequence>MQRYFKLETYIGKLVMSYLNTYVKLRDDQVATSLWEGDVILTHLELRCDSLDHLLPYSLSFRSGQVHELRIHIPWTKLHSESIVVTLNTVECILALKHSTRQTTTGPSEQSVSDSTALSATECQQLASTESPGYLESYMNRLISNVRFVVQNLNIKFLQDDIVLSMSSNRVEFFPTDMQWQPSYQLDQSGANFMIHRKLQIFDITLCLDQAGPSGFVDTYEEPIVYRFNLSCLVESVFSGDSKSTGAASATTPLVTAVNVYTERLDCHISPAQLRALIRLQDIFTAIHTETVNWSTVGPYTQPGAADSVEDINAQRVEQPGGDLIEQSVESEQLDSQSQGSWASWVWSFVSSLSPPNVESSEDESDEVADEELLRYPRRSAAELFRLVYEDAERQLRDDLLHISRSPSENSISTIPNIHAVEMGHSKSFDSLEKVEELKKSLDIDQVKQKRRRIRALKKNLGHISLTSVGVFIDHLVVQVKVSFYLILSFYPMQLAGYHWLLTTPNVTVVYDAGLMFVGTNCLFPADFTNLFCSAYRILHVQLQDLMFQTTVHGLNFVSVQFGIGYLDMSHVGPTCACGCPDVQTAAQRIGNEAVPSNTEITDPEAQFQNKNYPVELNVIFSHHVLCFHLLCSVPPVRHKHTDGVRELIFIRLLSDSVMLNVSPSAVHRLACVLCCVNSYPAYPCCRLPRTNLTDDSVTPGQIGDHVPTLSIQLKITNSTVNCYAEHFRCQAPYEHISLQINSVQWMLKTPMYPLDIGYSLRLCKISRETWHDMADYLLGTDCWQPGFGEPSTTDHPMSLPHYLSFAFTRSRFQIGDISVKIGLLDVDTSKKQTQYNPLLSLSRLTCFSWFSSYPEAWAANPEFDVLSSSELRLKMDDHIQMHISPESLPVLLCLVTSLWCESEGVYSSMDSSRSSTFPYTLCFDLWGSVQCRFLTGHSMNIFQFVMEHDLRLFLFNQSNLSVVPILEHTSPCNGSRKRVFHLDSKSEEEHPIVSISCQFNRDNLSEAGEYIGTQISHLHSGKLHSVHPCVYTYMYLYVYD</sequence>
<dbReference type="PANTHER" id="PTHR12517:SF0">
    <property type="entry name" value="INTERMEMBRANE LIPID TRANSFER PROTEIN VPS13B"/>
    <property type="match status" value="1"/>
</dbReference>
<name>A0A8E0S4L4_9TREM</name>
<dbReference type="EMBL" id="LUCM01003281">
    <property type="protein sequence ID" value="KAA0196025.1"/>
    <property type="molecule type" value="Genomic_DNA"/>
</dbReference>
<accession>A0A8E0S4L4</accession>
<dbReference type="Pfam" id="PF12624">
    <property type="entry name" value="VPS13_N"/>
    <property type="match status" value="1"/>
</dbReference>
<dbReference type="OrthoDB" id="445152at2759"/>
<dbReference type="PANTHER" id="PTHR12517">
    <property type="entry name" value="VACUOLAR PROTEIN SORTING-ASSOCIATED PROTEIN 13B"/>
    <property type="match status" value="1"/>
</dbReference>
<gene>
    <name evidence="3" type="ORF">FBUS_06934</name>
</gene>
<evidence type="ECO:0000256" key="1">
    <source>
        <dbReference type="ARBA" id="ARBA00022448"/>
    </source>
</evidence>
<proteinExistence type="predicted"/>
<dbReference type="Proteomes" id="UP000728185">
    <property type="component" value="Unassembled WGS sequence"/>
</dbReference>
<dbReference type="InterPro" id="IPR039782">
    <property type="entry name" value="VPS13B"/>
</dbReference>
<keyword evidence="4" id="KW-1185">Reference proteome</keyword>
<reference evidence="3" key="1">
    <citation type="submission" date="2019-05" db="EMBL/GenBank/DDBJ databases">
        <title>Annotation for the trematode Fasciolopsis buski.</title>
        <authorList>
            <person name="Choi Y.-J."/>
        </authorList>
    </citation>
    <scope>NUCLEOTIDE SEQUENCE</scope>
    <source>
        <strain evidence="3">HT</strain>
        <tissue evidence="3">Whole worm</tissue>
    </source>
</reference>
<comment type="caution">
    <text evidence="3">The sequence shown here is derived from an EMBL/GenBank/DDBJ whole genome shotgun (WGS) entry which is preliminary data.</text>
</comment>
<dbReference type="AlphaFoldDB" id="A0A8E0S4L4"/>
<organism evidence="3 4">
    <name type="scientific">Fasciolopsis buskii</name>
    <dbReference type="NCBI Taxonomy" id="27845"/>
    <lineage>
        <taxon>Eukaryota</taxon>
        <taxon>Metazoa</taxon>
        <taxon>Spiralia</taxon>
        <taxon>Lophotrochozoa</taxon>
        <taxon>Platyhelminthes</taxon>
        <taxon>Trematoda</taxon>
        <taxon>Digenea</taxon>
        <taxon>Plagiorchiida</taxon>
        <taxon>Echinostomata</taxon>
        <taxon>Echinostomatoidea</taxon>
        <taxon>Fasciolidae</taxon>
        <taxon>Fasciolopsis</taxon>
    </lineage>
</organism>
<keyword evidence="1" id="KW-0813">Transport</keyword>
<evidence type="ECO:0000259" key="2">
    <source>
        <dbReference type="Pfam" id="PF12624"/>
    </source>
</evidence>
<evidence type="ECO:0000313" key="4">
    <source>
        <dbReference type="Proteomes" id="UP000728185"/>
    </source>
</evidence>
<evidence type="ECO:0000313" key="3">
    <source>
        <dbReference type="EMBL" id="KAA0196025.1"/>
    </source>
</evidence>